<dbReference type="Proteomes" id="UP000290365">
    <property type="component" value="Chromosome"/>
</dbReference>
<feature type="transmembrane region" description="Helical" evidence="1">
    <location>
        <begin position="41"/>
        <end position="60"/>
    </location>
</feature>
<feature type="domain" description="CAAX prenyl protease 2/Lysostaphin resistance protein A-like" evidence="2">
    <location>
        <begin position="120"/>
        <end position="219"/>
    </location>
</feature>
<keyword evidence="3" id="KW-0645">Protease</keyword>
<keyword evidence="3" id="KW-0482">Metalloprotease</keyword>
<organism evidence="3 4">
    <name type="scientific">Ktedonosporobacter rubrisoli</name>
    <dbReference type="NCBI Taxonomy" id="2509675"/>
    <lineage>
        <taxon>Bacteria</taxon>
        <taxon>Bacillati</taxon>
        <taxon>Chloroflexota</taxon>
        <taxon>Ktedonobacteria</taxon>
        <taxon>Ktedonobacterales</taxon>
        <taxon>Ktedonosporobacteraceae</taxon>
        <taxon>Ktedonosporobacter</taxon>
    </lineage>
</organism>
<dbReference type="KEGG" id="kbs:EPA93_07645"/>
<evidence type="ECO:0000256" key="1">
    <source>
        <dbReference type="SAM" id="Phobius"/>
    </source>
</evidence>
<proteinExistence type="predicted"/>
<name>A0A4P6JL21_KTERU</name>
<dbReference type="InterPro" id="IPR003675">
    <property type="entry name" value="Rce1/LyrA-like_dom"/>
</dbReference>
<feature type="transmembrane region" description="Helical" evidence="1">
    <location>
        <begin position="153"/>
        <end position="171"/>
    </location>
</feature>
<evidence type="ECO:0000313" key="4">
    <source>
        <dbReference type="Proteomes" id="UP000290365"/>
    </source>
</evidence>
<dbReference type="EMBL" id="CP035758">
    <property type="protein sequence ID" value="QBD75888.1"/>
    <property type="molecule type" value="Genomic_DNA"/>
</dbReference>
<keyword evidence="1" id="KW-0472">Membrane</keyword>
<reference evidence="3 4" key="1">
    <citation type="submission" date="2019-01" db="EMBL/GenBank/DDBJ databases">
        <title>Ktedonosporobacter rubrisoli SCAWS-G2.</title>
        <authorList>
            <person name="Huang Y."/>
            <person name="Yan B."/>
        </authorList>
    </citation>
    <scope>NUCLEOTIDE SEQUENCE [LARGE SCALE GENOMIC DNA]</scope>
    <source>
        <strain evidence="3 4">SCAWS-G2</strain>
    </source>
</reference>
<dbReference type="InterPro" id="IPR042150">
    <property type="entry name" value="MmRce1-like"/>
</dbReference>
<dbReference type="GO" id="GO:0004175">
    <property type="term" value="F:endopeptidase activity"/>
    <property type="evidence" value="ECO:0007669"/>
    <property type="project" value="UniProtKB-ARBA"/>
</dbReference>
<feature type="transmembrane region" description="Helical" evidence="1">
    <location>
        <begin position="85"/>
        <end position="105"/>
    </location>
</feature>
<evidence type="ECO:0000313" key="3">
    <source>
        <dbReference type="EMBL" id="QBD75888.1"/>
    </source>
</evidence>
<dbReference type="GO" id="GO:0008237">
    <property type="term" value="F:metallopeptidase activity"/>
    <property type="evidence" value="ECO:0007669"/>
    <property type="project" value="UniProtKB-KW"/>
</dbReference>
<dbReference type="RefSeq" id="WP_129886485.1">
    <property type="nucleotide sequence ID" value="NZ_CP035758.1"/>
</dbReference>
<dbReference type="GO" id="GO:0080120">
    <property type="term" value="P:CAAX-box protein maturation"/>
    <property type="evidence" value="ECO:0007669"/>
    <property type="project" value="UniProtKB-ARBA"/>
</dbReference>
<accession>A0A4P6JL21</accession>
<dbReference type="AlphaFoldDB" id="A0A4P6JL21"/>
<dbReference type="PANTHER" id="PTHR35797">
    <property type="entry name" value="PROTEASE-RELATED"/>
    <property type="match status" value="1"/>
</dbReference>
<feature type="transmembrane region" description="Helical" evidence="1">
    <location>
        <begin position="12"/>
        <end position="29"/>
    </location>
</feature>
<dbReference type="PANTHER" id="PTHR35797:SF1">
    <property type="entry name" value="PROTEASE"/>
    <property type="match status" value="1"/>
</dbReference>
<dbReference type="OrthoDB" id="9777755at2"/>
<keyword evidence="1" id="KW-0812">Transmembrane</keyword>
<sequence>MQNNIPIKRSPLKLILLVFILSIPFWLADNFVPRLPLPIKLPVSALQFIVTLVLTCIFVYREESFAGIIRLFKRVFDVRGIKNKIWYLPIFLLNPLIMLLSYGILYLLGRPLPAEPLIPWLEIPIFFVIFFLAAACEEVCWTGYVIDPLQERWGALAASAFLGIVWALWHILPWLSIQPPLWVAGQALSSIVSRIVIVWLYNNIGKSLIVAILFHDMKNVSEFAFPNYGSHYDPVVSSLITTVIALLVVGLWGPATLARLRFRSQAK</sequence>
<dbReference type="Pfam" id="PF02517">
    <property type="entry name" value="Rce1-like"/>
    <property type="match status" value="1"/>
</dbReference>
<evidence type="ECO:0000259" key="2">
    <source>
        <dbReference type="Pfam" id="PF02517"/>
    </source>
</evidence>
<protein>
    <submittedName>
        <fullName evidence="3">CPBP family intramembrane metalloprotease</fullName>
    </submittedName>
</protein>
<dbReference type="GO" id="GO:0006508">
    <property type="term" value="P:proteolysis"/>
    <property type="evidence" value="ECO:0007669"/>
    <property type="project" value="UniProtKB-KW"/>
</dbReference>
<feature type="transmembrane region" description="Helical" evidence="1">
    <location>
        <begin position="191"/>
        <end position="214"/>
    </location>
</feature>
<keyword evidence="1" id="KW-1133">Transmembrane helix</keyword>
<gene>
    <name evidence="3" type="ORF">EPA93_07645</name>
</gene>
<feature type="transmembrane region" description="Helical" evidence="1">
    <location>
        <begin position="235"/>
        <end position="255"/>
    </location>
</feature>
<keyword evidence="3" id="KW-0378">Hydrolase</keyword>
<keyword evidence="4" id="KW-1185">Reference proteome</keyword>